<evidence type="ECO:0000313" key="3">
    <source>
        <dbReference type="EMBL" id="GGL43667.1"/>
    </source>
</evidence>
<comment type="caution">
    <text evidence="3">The sequence shown here is derived from an EMBL/GenBank/DDBJ whole genome shotgun (WGS) entry which is preliminary data.</text>
</comment>
<sequence length="415" mass="45315">MNAEIIAVGSELLLGQIANTNAQFISEQLALLGINVYFHTVCGDNKGRLLNAIQNAESRADLLIFTGGLGPTKDDLTKETVAEALGRALVTDQEAMDSMLVYFRVTGREMTENNRKQALVIEGSHVLRNRQGMAPGMIAESNGHTYLLMPGVPSEMKPMFLDFARGYLAHRHTQHIQSRVLRFFGIGESQLETKILDLIDAQSNPTIAPLAKESEVTLRLTAKHENSAEAVKMLDRIEKQINQRVGRYLYGYGEQTLAEVVFRLLVNQQKTIAFAESLTGGMAAEWMTGLPGASSVLTGGVVCYTNTVKERVLKVPLSVLNGEGAVSGRCAEMIAASVRELCGSDLGVGFTGVAGPDKSEGKEVGTVYIGFADARGAKSYLFHFNGSRRKIRTQSVKTGYDLIRRYLCHLPVLEE</sequence>
<dbReference type="SUPFAM" id="SSF53218">
    <property type="entry name" value="Molybdenum cofactor biosynthesis proteins"/>
    <property type="match status" value="1"/>
</dbReference>
<dbReference type="SUPFAM" id="SSF142433">
    <property type="entry name" value="CinA-like"/>
    <property type="match status" value="1"/>
</dbReference>
<gene>
    <name evidence="1 3" type="primary">cinA</name>
    <name evidence="3" type="ORF">GCM10007968_04460</name>
</gene>
<dbReference type="HAMAP" id="MF_00226_B">
    <property type="entry name" value="CinA_B"/>
    <property type="match status" value="1"/>
</dbReference>
<dbReference type="PANTHER" id="PTHR13939">
    <property type="entry name" value="NICOTINAMIDE-NUCLEOTIDE AMIDOHYDROLASE PNCC"/>
    <property type="match status" value="1"/>
</dbReference>
<reference evidence="3" key="2">
    <citation type="submission" date="2020-09" db="EMBL/GenBank/DDBJ databases">
        <authorList>
            <person name="Sun Q."/>
            <person name="Ohkuma M."/>
        </authorList>
    </citation>
    <scope>NUCLEOTIDE SEQUENCE</scope>
    <source>
        <strain evidence="3">JCM 15325</strain>
    </source>
</reference>
<dbReference type="Gene3D" id="3.30.70.2860">
    <property type="match status" value="1"/>
</dbReference>
<keyword evidence="4" id="KW-1185">Reference proteome</keyword>
<dbReference type="InterPro" id="IPR008136">
    <property type="entry name" value="CinA_C"/>
</dbReference>
<evidence type="ECO:0000256" key="1">
    <source>
        <dbReference type="HAMAP-Rule" id="MF_00226"/>
    </source>
</evidence>
<dbReference type="NCBIfam" id="NF001813">
    <property type="entry name" value="PRK00549.1"/>
    <property type="match status" value="1"/>
</dbReference>
<name>A0A917RX85_9BACL</name>
<dbReference type="EMBL" id="BMOK01000002">
    <property type="protein sequence ID" value="GGL43667.1"/>
    <property type="molecule type" value="Genomic_DNA"/>
</dbReference>
<dbReference type="Pfam" id="PF18146">
    <property type="entry name" value="CinA_KH"/>
    <property type="match status" value="1"/>
</dbReference>
<organism evidence="3 4">
    <name type="scientific">Sporolactobacillus putidus</name>
    <dbReference type="NCBI Taxonomy" id="492735"/>
    <lineage>
        <taxon>Bacteria</taxon>
        <taxon>Bacillati</taxon>
        <taxon>Bacillota</taxon>
        <taxon>Bacilli</taxon>
        <taxon>Bacillales</taxon>
        <taxon>Sporolactobacillaceae</taxon>
        <taxon>Sporolactobacillus</taxon>
    </lineage>
</organism>
<dbReference type="InterPro" id="IPR001453">
    <property type="entry name" value="MoaB/Mog_dom"/>
</dbReference>
<dbReference type="CDD" id="cd00885">
    <property type="entry name" value="cinA"/>
    <property type="match status" value="1"/>
</dbReference>
<dbReference type="InterPro" id="IPR036425">
    <property type="entry name" value="MoaB/Mog-like_dom_sf"/>
</dbReference>
<dbReference type="InterPro" id="IPR050101">
    <property type="entry name" value="CinA"/>
</dbReference>
<dbReference type="AlphaFoldDB" id="A0A917RX85"/>
<evidence type="ECO:0000313" key="4">
    <source>
        <dbReference type="Proteomes" id="UP000654670"/>
    </source>
</evidence>
<dbReference type="NCBIfam" id="TIGR00199">
    <property type="entry name" value="PncC_domain"/>
    <property type="match status" value="1"/>
</dbReference>
<dbReference type="PIRSF" id="PIRSF006728">
    <property type="entry name" value="CinA"/>
    <property type="match status" value="1"/>
</dbReference>
<protein>
    <recommendedName>
        <fullName evidence="1">Putative competence-damage inducible protein</fullName>
    </recommendedName>
</protein>
<dbReference type="SMART" id="SM00852">
    <property type="entry name" value="MoCF_biosynth"/>
    <property type="match status" value="1"/>
</dbReference>
<dbReference type="Gene3D" id="3.40.980.10">
    <property type="entry name" value="MoaB/Mog-like domain"/>
    <property type="match status" value="1"/>
</dbReference>
<dbReference type="NCBIfam" id="TIGR00177">
    <property type="entry name" value="molyb_syn"/>
    <property type="match status" value="1"/>
</dbReference>
<proteinExistence type="inferred from homology"/>
<reference evidence="3" key="1">
    <citation type="journal article" date="2014" name="Int. J. Syst. Evol. Microbiol.">
        <title>Complete genome sequence of Corynebacterium casei LMG S-19264T (=DSM 44701T), isolated from a smear-ripened cheese.</title>
        <authorList>
            <consortium name="US DOE Joint Genome Institute (JGI-PGF)"/>
            <person name="Walter F."/>
            <person name="Albersmeier A."/>
            <person name="Kalinowski J."/>
            <person name="Ruckert C."/>
        </authorList>
    </citation>
    <scope>NUCLEOTIDE SEQUENCE</scope>
    <source>
        <strain evidence="3">JCM 15325</strain>
    </source>
</reference>
<dbReference type="Proteomes" id="UP000654670">
    <property type="component" value="Unassembled WGS sequence"/>
</dbReference>
<comment type="similarity">
    <text evidence="1">Belongs to the CinA family.</text>
</comment>
<dbReference type="InterPro" id="IPR008135">
    <property type="entry name" value="Competence-induced_CinA"/>
</dbReference>
<accession>A0A917RX85</accession>
<evidence type="ECO:0000259" key="2">
    <source>
        <dbReference type="SMART" id="SM00852"/>
    </source>
</evidence>
<feature type="domain" description="MoaB/Mog" evidence="2">
    <location>
        <begin position="4"/>
        <end position="170"/>
    </location>
</feature>
<dbReference type="PANTHER" id="PTHR13939:SF0">
    <property type="entry name" value="NMN AMIDOHYDROLASE-LIKE PROTEIN YFAY"/>
    <property type="match status" value="1"/>
</dbReference>
<dbReference type="InterPro" id="IPR041424">
    <property type="entry name" value="CinA_KH"/>
</dbReference>
<dbReference type="Pfam" id="PF02464">
    <property type="entry name" value="CinA"/>
    <property type="match status" value="1"/>
</dbReference>
<dbReference type="InterPro" id="IPR036653">
    <property type="entry name" value="CinA-like_C"/>
</dbReference>
<dbReference type="Gene3D" id="3.90.950.20">
    <property type="entry name" value="CinA-like"/>
    <property type="match status" value="1"/>
</dbReference>
<dbReference type="Pfam" id="PF00994">
    <property type="entry name" value="MoCF_biosynth"/>
    <property type="match status" value="1"/>
</dbReference>
<dbReference type="NCBIfam" id="TIGR00200">
    <property type="entry name" value="cinA_nterm"/>
    <property type="match status" value="1"/>
</dbReference>
<dbReference type="RefSeq" id="WP_188801452.1">
    <property type="nucleotide sequence ID" value="NZ_BMOK01000002.1"/>
</dbReference>